<sequence length="382" mass="39201">MHTLILTGPGGAGTSTLAAAAAVRAAGAGRTTLLLTRQPSPVAGLADVPGLEVRTVDAGGAVERFWGAAVVPAAATLPQVTLPPASSVASLPGTAELALFAELGQARAELVVVDAGSSEQAAALLALPATLRWWLDRLLPPGMRALGALRSAAVTSGAARRGPVDAALALVPELEALLAADRLADTTGTVVCLAAVPRAGTAAPLRGLVTALGLHGLRPAAVLARVLPEDDAGEWWRARLEEQTAELTSLEQLAPVHRVPEGATGPANVEGVAALLEDVVLPEDGGLPAPATERLDGAWQLTVPLPFAERGAVGLTRWEDDLVVTVAGTRRSLRLDPLLRRCEVTGGRLADPASADARLVVSFRPDPQLWPAELLASVRRSS</sequence>
<dbReference type="Pfam" id="PF02374">
    <property type="entry name" value="ArsA_ATPase"/>
    <property type="match status" value="1"/>
</dbReference>
<comment type="similarity">
    <text evidence="1">Belongs to the arsA ATPase family.</text>
</comment>
<dbReference type="Gene3D" id="3.40.50.300">
    <property type="entry name" value="P-loop containing nucleotide triphosphate hydrolases"/>
    <property type="match status" value="1"/>
</dbReference>
<evidence type="ECO:0000259" key="3">
    <source>
        <dbReference type="Pfam" id="PF17886"/>
    </source>
</evidence>
<dbReference type="InterPro" id="IPR040612">
    <property type="entry name" value="ArsA_HSP20-like"/>
</dbReference>
<evidence type="ECO:0000313" key="4">
    <source>
        <dbReference type="EMBL" id="MDT0277901.1"/>
    </source>
</evidence>
<dbReference type="RefSeq" id="WP_311346701.1">
    <property type="nucleotide sequence ID" value="NZ_JAVREI010000017.1"/>
</dbReference>
<comment type="caution">
    <text evidence="4">The sequence shown here is derived from an EMBL/GenBank/DDBJ whole genome shotgun (WGS) entry which is preliminary data.</text>
</comment>
<proteinExistence type="inferred from homology"/>
<dbReference type="Proteomes" id="UP001183222">
    <property type="component" value="Unassembled WGS sequence"/>
</dbReference>
<dbReference type="InterPro" id="IPR027417">
    <property type="entry name" value="P-loop_NTPase"/>
</dbReference>
<dbReference type="InterPro" id="IPR008978">
    <property type="entry name" value="HSP20-like_chaperone"/>
</dbReference>
<name>A0ABU2KCH6_9ACTN</name>
<dbReference type="Gene3D" id="2.60.40.790">
    <property type="match status" value="1"/>
</dbReference>
<accession>A0ABU2KCH6</accession>
<dbReference type="EMBL" id="JAVREI010000017">
    <property type="protein sequence ID" value="MDT0277901.1"/>
    <property type="molecule type" value="Genomic_DNA"/>
</dbReference>
<gene>
    <name evidence="4" type="ORF">RM425_18530</name>
</gene>
<protein>
    <submittedName>
        <fullName evidence="4">ArsA-related P-loop ATPase</fullName>
    </submittedName>
</protein>
<dbReference type="Pfam" id="PF17886">
    <property type="entry name" value="ArsA_HSP20"/>
    <property type="match status" value="1"/>
</dbReference>
<organism evidence="4 5">
    <name type="scientific">Blastococcus goldschmidtiae</name>
    <dbReference type="NCBI Taxonomy" id="3075546"/>
    <lineage>
        <taxon>Bacteria</taxon>
        <taxon>Bacillati</taxon>
        <taxon>Actinomycetota</taxon>
        <taxon>Actinomycetes</taxon>
        <taxon>Geodermatophilales</taxon>
        <taxon>Geodermatophilaceae</taxon>
        <taxon>Blastococcus</taxon>
    </lineage>
</organism>
<evidence type="ECO:0000259" key="2">
    <source>
        <dbReference type="Pfam" id="PF02374"/>
    </source>
</evidence>
<feature type="domain" description="ArsA/GET3 Anion-transporting ATPase-like" evidence="2">
    <location>
        <begin position="1"/>
        <end position="253"/>
    </location>
</feature>
<reference evidence="5" key="1">
    <citation type="submission" date="2023-07" db="EMBL/GenBank/DDBJ databases">
        <title>30 novel species of actinomycetes from the DSMZ collection.</title>
        <authorList>
            <person name="Nouioui I."/>
        </authorList>
    </citation>
    <scope>NUCLEOTIDE SEQUENCE [LARGE SCALE GENOMIC DNA]</scope>
    <source>
        <strain evidence="5">DSM 46792</strain>
    </source>
</reference>
<dbReference type="SUPFAM" id="SSF52540">
    <property type="entry name" value="P-loop containing nucleoside triphosphate hydrolases"/>
    <property type="match status" value="1"/>
</dbReference>
<keyword evidence="5" id="KW-1185">Reference proteome</keyword>
<evidence type="ECO:0000256" key="1">
    <source>
        <dbReference type="ARBA" id="ARBA00011040"/>
    </source>
</evidence>
<feature type="domain" description="ArsA HSP20-like" evidence="3">
    <location>
        <begin position="296"/>
        <end position="361"/>
    </location>
</feature>
<evidence type="ECO:0000313" key="5">
    <source>
        <dbReference type="Proteomes" id="UP001183222"/>
    </source>
</evidence>
<dbReference type="InterPro" id="IPR025723">
    <property type="entry name" value="ArsA/GET3_ATPase-like"/>
</dbReference>